<keyword evidence="2" id="KW-1185">Reference proteome</keyword>
<gene>
    <name evidence="1" type="ORF">DCAF_LOCUS8090</name>
</gene>
<organism evidence="1 2">
    <name type="scientific">Dovyalis caffra</name>
    <dbReference type="NCBI Taxonomy" id="77055"/>
    <lineage>
        <taxon>Eukaryota</taxon>
        <taxon>Viridiplantae</taxon>
        <taxon>Streptophyta</taxon>
        <taxon>Embryophyta</taxon>
        <taxon>Tracheophyta</taxon>
        <taxon>Spermatophyta</taxon>
        <taxon>Magnoliopsida</taxon>
        <taxon>eudicotyledons</taxon>
        <taxon>Gunneridae</taxon>
        <taxon>Pentapetalae</taxon>
        <taxon>rosids</taxon>
        <taxon>fabids</taxon>
        <taxon>Malpighiales</taxon>
        <taxon>Salicaceae</taxon>
        <taxon>Flacourtieae</taxon>
        <taxon>Dovyalis</taxon>
    </lineage>
</organism>
<evidence type="ECO:0000313" key="1">
    <source>
        <dbReference type="EMBL" id="CAK7330697.1"/>
    </source>
</evidence>
<reference evidence="1 2" key="1">
    <citation type="submission" date="2024-01" db="EMBL/GenBank/DDBJ databases">
        <authorList>
            <person name="Waweru B."/>
        </authorList>
    </citation>
    <scope>NUCLEOTIDE SEQUENCE [LARGE SCALE GENOMIC DNA]</scope>
</reference>
<proteinExistence type="predicted"/>
<dbReference type="GO" id="GO:0090730">
    <property type="term" value="C:Las1 complex"/>
    <property type="evidence" value="ECO:0007669"/>
    <property type="project" value="InterPro"/>
</dbReference>
<comment type="caution">
    <text evidence="1">The sequence shown here is derived from an EMBL/GenBank/DDBJ whole genome shotgun (WGS) entry which is preliminary data.</text>
</comment>
<dbReference type="PANTHER" id="PTHR15002">
    <property type="entry name" value="RIBOSOMAL BIOGENESIS PROTEIN LAS1L"/>
    <property type="match status" value="1"/>
</dbReference>
<dbReference type="PANTHER" id="PTHR15002:SF0">
    <property type="entry name" value="RIBOSOMAL BIOGENESIS PROTEIN LAS1L"/>
    <property type="match status" value="1"/>
</dbReference>
<dbReference type="AlphaFoldDB" id="A0AAV1RAB5"/>
<dbReference type="InterPro" id="IPR007174">
    <property type="entry name" value="Las1"/>
</dbReference>
<name>A0AAV1RAB5_9ROSI</name>
<accession>A0AAV1RAB5</accession>
<dbReference type="Proteomes" id="UP001314170">
    <property type="component" value="Unassembled WGS sequence"/>
</dbReference>
<evidence type="ECO:0000313" key="2">
    <source>
        <dbReference type="Proteomes" id="UP001314170"/>
    </source>
</evidence>
<dbReference type="GO" id="GO:0000460">
    <property type="term" value="P:maturation of 5.8S rRNA"/>
    <property type="evidence" value="ECO:0007669"/>
    <property type="project" value="TreeGrafter"/>
</dbReference>
<protein>
    <recommendedName>
        <fullName evidence="3">Ribosomal biogenesis protein LAS1L</fullName>
    </recommendedName>
</protein>
<evidence type="ECO:0008006" key="3">
    <source>
        <dbReference type="Google" id="ProtNLM"/>
    </source>
</evidence>
<sequence>MESLLGFQDEMIAVVGNDQEISTLSSSSYGYKLIPWLNWNEWECVRDSLFSDSPEKIHYAIDRISTWRSRGCLPVVIDVTASIIEVQQKDPLYRKDLPDDAIHSEQMLAMLYCMAILRLVNCVVEKTRKKAEVSIAEAAGAIGIPRTLIDVRHEGSHRDLPALALVRDSAVKAIDWLKSYYWEPQTKQIPFQRDGTASIRKEIKSKLRELAFCLKVKKSPQSGSSSIKAKRGKHREQLCGRNMFFTLVSSTLTSSKSGGEIICSNYI</sequence>
<dbReference type="GO" id="GO:0030687">
    <property type="term" value="C:preribosome, large subunit precursor"/>
    <property type="evidence" value="ECO:0007669"/>
    <property type="project" value="TreeGrafter"/>
</dbReference>
<dbReference type="GO" id="GO:0000470">
    <property type="term" value="P:maturation of LSU-rRNA"/>
    <property type="evidence" value="ECO:0007669"/>
    <property type="project" value="TreeGrafter"/>
</dbReference>
<dbReference type="EMBL" id="CAWUPB010000913">
    <property type="protein sequence ID" value="CAK7330697.1"/>
    <property type="molecule type" value="Genomic_DNA"/>
</dbReference>
<dbReference type="GO" id="GO:0004519">
    <property type="term" value="F:endonuclease activity"/>
    <property type="evidence" value="ECO:0007669"/>
    <property type="project" value="InterPro"/>
</dbReference>
<dbReference type="Pfam" id="PF04031">
    <property type="entry name" value="Las1"/>
    <property type="match status" value="1"/>
</dbReference>